<gene>
    <name evidence="2" type="ORF">UU42_C0018G0002</name>
</gene>
<reference evidence="2 3" key="1">
    <citation type="journal article" date="2015" name="Nature">
        <title>rRNA introns, odd ribosomes, and small enigmatic genomes across a large radiation of phyla.</title>
        <authorList>
            <person name="Brown C.T."/>
            <person name="Hug L.A."/>
            <person name="Thomas B.C."/>
            <person name="Sharon I."/>
            <person name="Castelle C.J."/>
            <person name="Singh A."/>
            <person name="Wilkins M.J."/>
            <person name="Williams K.H."/>
            <person name="Banfield J.F."/>
        </authorList>
    </citation>
    <scope>NUCLEOTIDE SEQUENCE [LARGE SCALE GENOMIC DNA]</scope>
</reference>
<keyword evidence="1" id="KW-0472">Membrane</keyword>
<evidence type="ECO:0000256" key="1">
    <source>
        <dbReference type="SAM" id="Phobius"/>
    </source>
</evidence>
<evidence type="ECO:0000313" key="2">
    <source>
        <dbReference type="EMBL" id="KKR91229.1"/>
    </source>
</evidence>
<keyword evidence="1" id="KW-1133">Transmembrane helix</keyword>
<name>A0A0G0UR52_9BACT</name>
<comment type="caution">
    <text evidence="2">The sequence shown here is derived from an EMBL/GenBank/DDBJ whole genome shotgun (WGS) entry which is preliminary data.</text>
</comment>
<protein>
    <submittedName>
        <fullName evidence="2">Uncharacterized protein</fullName>
    </submittedName>
</protein>
<accession>A0A0G0UR52</accession>
<proteinExistence type="predicted"/>
<feature type="transmembrane region" description="Helical" evidence="1">
    <location>
        <begin position="6"/>
        <end position="28"/>
    </location>
</feature>
<organism evidence="2 3">
    <name type="scientific">Candidatus Woesebacteria bacterium GW2011_GWA1_41_13b</name>
    <dbReference type="NCBI Taxonomy" id="1618555"/>
    <lineage>
        <taxon>Bacteria</taxon>
        <taxon>Candidatus Woeseibacteriota</taxon>
    </lineage>
</organism>
<dbReference type="Proteomes" id="UP000034676">
    <property type="component" value="Unassembled WGS sequence"/>
</dbReference>
<dbReference type="AlphaFoldDB" id="A0A0G0UR52"/>
<sequence>MREKGFIVPLVIGGILIVIVIASVIALARFRSSLSQPVTSTVTASPTPNMEQSPIATTTLSTNGLSEYKNIKYRFGFQYLTNYILHDFTDLSSKPSQNYDQEKFNLNLETIIVSEAPYADGPCGHIDPKSIQEQKQLFEKTNPGENFNGFDLTGEVKNPKVIKSDRGVKIAYGISICQGNVGNDDPGTFAFMALTFTKDTRVSLDLYLTAKQSGNIKVRDLAEISDEISKGKYNGEVQETYNEFVKILKTFQIF</sequence>
<dbReference type="EMBL" id="LCAO01000018">
    <property type="protein sequence ID" value="KKR91229.1"/>
    <property type="molecule type" value="Genomic_DNA"/>
</dbReference>
<evidence type="ECO:0000313" key="3">
    <source>
        <dbReference type="Proteomes" id="UP000034676"/>
    </source>
</evidence>
<keyword evidence="1" id="KW-0812">Transmembrane</keyword>